<feature type="region of interest" description="Disordered" evidence="2">
    <location>
        <begin position="512"/>
        <end position="568"/>
    </location>
</feature>
<accession>A0AAN9TLT6</accession>
<sequence length="568" mass="59217">MGVETDKIRTGLGGARSKPPPIPPRPQHLVPAKTMAKYSSMPDVLNGWQRDPNPDLLKLGPRGSKGGDVAAISALDVATPRKGFRQNGVVGAVNGSAQQLYDAQLAGAYRSAAQSQSLVAAVAVGDPKTAPKKLSCIPSRSHSKKKSKIDRANDVVADGAGGGCDRNSCALSGGAKSRPEISQTSWYVEDAAGNPTVRLSKCEISVNGCAADNGPSNCRYSVTINRSKSSSTSPSATLTSTASSNCAEAPSRSKFSFFRKFRPGSSTNAKGGSSDNHKKLNASAPCISGPLPSAPFFASLNGPPPIVPSSSTYAGPSPLASFSTTFASPSPVASSSSVTRPPPIPNSSPALTRLPPLPKCFTEASPLWDPSENKKVSSHSVNLSPSSSCASSSSRSTSRSTSSGGYPKVPVQSSSSSRSGSVGFDGATSSKSSAVAATGDAAQRSDRRPMPPPPPPPPPRKQTSLDIKLATLRKEMQDLRQMDLTLLSQLWSLNEAITEFRHMQVCLSPDCPSVHSSDDEEEEDSGCYYSNLSSQGIVTNNQQSNTLGSTSSRSSASTNRSRETTKPR</sequence>
<feature type="compositionally biased region" description="Low complexity" evidence="2">
    <location>
        <begin position="324"/>
        <end position="339"/>
    </location>
</feature>
<protein>
    <submittedName>
        <fullName evidence="3">Uncharacterized protein</fullName>
    </submittedName>
</protein>
<feature type="compositionally biased region" description="Low complexity" evidence="2">
    <location>
        <begin position="378"/>
        <end position="403"/>
    </location>
</feature>
<feature type="compositionally biased region" description="Pro residues" evidence="2">
    <location>
        <begin position="450"/>
        <end position="460"/>
    </location>
</feature>
<feature type="region of interest" description="Disordered" evidence="2">
    <location>
        <begin position="1"/>
        <end position="29"/>
    </location>
</feature>
<name>A0AAN9TLT6_9HEMI</name>
<keyword evidence="4" id="KW-1185">Reference proteome</keyword>
<feature type="compositionally biased region" description="Low complexity" evidence="2">
    <location>
        <begin position="544"/>
        <end position="559"/>
    </location>
</feature>
<dbReference type="PANTHER" id="PTHR46949:SF1">
    <property type="entry name" value="AT07979P2"/>
    <property type="match status" value="1"/>
</dbReference>
<feature type="region of interest" description="Disordered" evidence="2">
    <location>
        <begin position="43"/>
        <end position="62"/>
    </location>
</feature>
<feature type="region of interest" description="Disordered" evidence="2">
    <location>
        <begin position="226"/>
        <end position="246"/>
    </location>
</feature>
<organism evidence="3 4">
    <name type="scientific">Parthenolecanium corni</name>
    <dbReference type="NCBI Taxonomy" id="536013"/>
    <lineage>
        <taxon>Eukaryota</taxon>
        <taxon>Metazoa</taxon>
        <taxon>Ecdysozoa</taxon>
        <taxon>Arthropoda</taxon>
        <taxon>Hexapoda</taxon>
        <taxon>Insecta</taxon>
        <taxon>Pterygota</taxon>
        <taxon>Neoptera</taxon>
        <taxon>Paraneoptera</taxon>
        <taxon>Hemiptera</taxon>
        <taxon>Sternorrhyncha</taxon>
        <taxon>Coccoidea</taxon>
        <taxon>Coccidae</taxon>
        <taxon>Parthenolecanium</taxon>
    </lineage>
</organism>
<dbReference type="Proteomes" id="UP001367676">
    <property type="component" value="Unassembled WGS sequence"/>
</dbReference>
<comment type="caution">
    <text evidence="3">The sequence shown here is derived from an EMBL/GenBank/DDBJ whole genome shotgun (WGS) entry which is preliminary data.</text>
</comment>
<dbReference type="AlphaFoldDB" id="A0AAN9TLT6"/>
<feature type="compositionally biased region" description="Polar residues" evidence="2">
    <location>
        <begin position="528"/>
        <end position="543"/>
    </location>
</feature>
<feature type="region of interest" description="Disordered" evidence="2">
    <location>
        <begin position="324"/>
        <end position="463"/>
    </location>
</feature>
<evidence type="ECO:0000256" key="1">
    <source>
        <dbReference type="ARBA" id="ARBA00038125"/>
    </source>
</evidence>
<evidence type="ECO:0000313" key="3">
    <source>
        <dbReference type="EMBL" id="KAK7601500.1"/>
    </source>
</evidence>
<proteinExistence type="inferred from homology"/>
<evidence type="ECO:0000313" key="4">
    <source>
        <dbReference type="Proteomes" id="UP001367676"/>
    </source>
</evidence>
<reference evidence="3 4" key="1">
    <citation type="submission" date="2024-03" db="EMBL/GenBank/DDBJ databases">
        <title>Adaptation during the transition from Ophiocordyceps entomopathogen to insect associate is accompanied by gene loss and intensified selection.</title>
        <authorList>
            <person name="Ward C.M."/>
            <person name="Onetto C.A."/>
            <person name="Borneman A.R."/>
        </authorList>
    </citation>
    <scope>NUCLEOTIDE SEQUENCE [LARGE SCALE GENOMIC DNA]</scope>
    <source>
        <strain evidence="3">AWRI1</strain>
        <tissue evidence="3">Single Adult Female</tissue>
    </source>
</reference>
<feature type="compositionally biased region" description="Low complexity" evidence="2">
    <location>
        <begin position="226"/>
        <end position="244"/>
    </location>
</feature>
<gene>
    <name evidence="3" type="ORF">V9T40_008941</name>
</gene>
<comment type="similarity">
    <text evidence="1">Belongs to the FAM89 family.</text>
</comment>
<evidence type="ECO:0000256" key="2">
    <source>
        <dbReference type="SAM" id="MobiDB-lite"/>
    </source>
</evidence>
<dbReference type="EMBL" id="JBBCAQ010000010">
    <property type="protein sequence ID" value="KAK7601500.1"/>
    <property type="molecule type" value="Genomic_DNA"/>
</dbReference>
<dbReference type="PANTHER" id="PTHR46949">
    <property type="entry name" value="LEUCINE REPEAT ADAPTER PROTEIN 25"/>
    <property type="match status" value="1"/>
</dbReference>
<feature type="compositionally biased region" description="Low complexity" evidence="2">
    <location>
        <begin position="413"/>
        <end position="438"/>
    </location>
</feature>